<evidence type="ECO:0008006" key="3">
    <source>
        <dbReference type="Google" id="ProtNLM"/>
    </source>
</evidence>
<proteinExistence type="predicted"/>
<protein>
    <recommendedName>
        <fullName evidence="3">LysR family transcriptional regulator</fullName>
    </recommendedName>
</protein>
<reference evidence="1" key="1">
    <citation type="submission" date="2023-03" db="EMBL/GenBank/DDBJ databases">
        <title>Draft assemblies of triclosan tolerant bacteria isolated from returned activated sludge.</title>
        <authorList>
            <person name="Van Hamelsveld S."/>
        </authorList>
    </citation>
    <scope>NUCLEOTIDE SEQUENCE</scope>
    <source>
        <strain evidence="1">GW210015_S63</strain>
    </source>
</reference>
<sequence length="51" mass="5519">MKCSGYSPACRPIALPPLDIHAVWPKTRYMPLKIRCAIDALVAGIPALLAD</sequence>
<name>A0AAW6P3F7_9PSED</name>
<dbReference type="AlphaFoldDB" id="A0AAW6P3F7"/>
<organism evidence="1 2">
    <name type="scientific">Pseudomonas citronellolis</name>
    <dbReference type="NCBI Taxonomy" id="53408"/>
    <lineage>
        <taxon>Bacteria</taxon>
        <taxon>Pseudomonadati</taxon>
        <taxon>Pseudomonadota</taxon>
        <taxon>Gammaproteobacteria</taxon>
        <taxon>Pseudomonadales</taxon>
        <taxon>Pseudomonadaceae</taxon>
        <taxon>Pseudomonas</taxon>
    </lineage>
</organism>
<dbReference type="RefSeq" id="WP_232244833.1">
    <property type="nucleotide sequence ID" value="NZ_CALEBV010000156.1"/>
</dbReference>
<dbReference type="Proteomes" id="UP001220662">
    <property type="component" value="Unassembled WGS sequence"/>
</dbReference>
<evidence type="ECO:0000313" key="1">
    <source>
        <dbReference type="EMBL" id="MDF3840689.1"/>
    </source>
</evidence>
<evidence type="ECO:0000313" key="2">
    <source>
        <dbReference type="Proteomes" id="UP001220662"/>
    </source>
</evidence>
<dbReference type="EMBL" id="JARJLR010000060">
    <property type="protein sequence ID" value="MDF3840689.1"/>
    <property type="molecule type" value="Genomic_DNA"/>
</dbReference>
<comment type="caution">
    <text evidence="1">The sequence shown here is derived from an EMBL/GenBank/DDBJ whole genome shotgun (WGS) entry which is preliminary data.</text>
</comment>
<gene>
    <name evidence="1" type="ORF">P3W55_03085</name>
</gene>
<accession>A0AAW6P3F7</accession>